<organism evidence="1 2">
    <name type="scientific">Dorea longicatena</name>
    <dbReference type="NCBI Taxonomy" id="88431"/>
    <lineage>
        <taxon>Bacteria</taxon>
        <taxon>Bacillati</taxon>
        <taxon>Bacillota</taxon>
        <taxon>Clostridia</taxon>
        <taxon>Lachnospirales</taxon>
        <taxon>Lachnospiraceae</taxon>
        <taxon>Dorea</taxon>
    </lineage>
</organism>
<dbReference type="Proteomes" id="UP000284112">
    <property type="component" value="Unassembled WGS sequence"/>
</dbReference>
<accession>A0A414S2W2</accession>
<proteinExistence type="predicted"/>
<reference evidence="1 2" key="1">
    <citation type="submission" date="2018-08" db="EMBL/GenBank/DDBJ databases">
        <title>A genome reference for cultivated species of the human gut microbiota.</title>
        <authorList>
            <person name="Zou Y."/>
            <person name="Xue W."/>
            <person name="Luo G."/>
        </authorList>
    </citation>
    <scope>NUCLEOTIDE SEQUENCE [LARGE SCALE GENOMIC DNA]</scope>
    <source>
        <strain evidence="1 2">AM23-13</strain>
    </source>
</reference>
<sequence>MGVKKQKIVKRSEKLSFMDTTGDGASFARMTKFTSLKGSKNPKEYSRQYVDMDVESSDVVGYAPAIEYSFDRHTDTPIHEKIAEITDDELLGTDTYVDIVTVDKFAVDSKGNAPARKRTYSVVADSEGDGTDALIYSGNFKAVSEITEGYATTADEWQTITFTAGSMPV</sequence>
<name>A0A414S2W2_9FIRM</name>
<evidence type="ECO:0008006" key="3">
    <source>
        <dbReference type="Google" id="ProtNLM"/>
    </source>
</evidence>
<gene>
    <name evidence="1" type="ORF">DW641_05885</name>
</gene>
<dbReference type="RefSeq" id="WP_118309408.1">
    <property type="nucleotide sequence ID" value="NZ_QRHW01000007.1"/>
</dbReference>
<dbReference type="EMBL" id="QRHW01000007">
    <property type="protein sequence ID" value="RHG09487.1"/>
    <property type="molecule type" value="Genomic_DNA"/>
</dbReference>
<protein>
    <recommendedName>
        <fullName evidence="3">Phage tail protein</fullName>
    </recommendedName>
</protein>
<evidence type="ECO:0000313" key="2">
    <source>
        <dbReference type="Proteomes" id="UP000284112"/>
    </source>
</evidence>
<evidence type="ECO:0000313" key="1">
    <source>
        <dbReference type="EMBL" id="RHG09487.1"/>
    </source>
</evidence>
<dbReference type="AlphaFoldDB" id="A0A414S2W2"/>
<comment type="caution">
    <text evidence="1">The sequence shown here is derived from an EMBL/GenBank/DDBJ whole genome shotgun (WGS) entry which is preliminary data.</text>
</comment>